<dbReference type="PANTHER" id="PTHR48081">
    <property type="entry name" value="AB HYDROLASE SUPERFAMILY PROTEIN C4A8.06C"/>
    <property type="match status" value="1"/>
</dbReference>
<dbReference type="Proteomes" id="UP001595792">
    <property type="component" value="Unassembled WGS sequence"/>
</dbReference>
<dbReference type="InterPro" id="IPR050300">
    <property type="entry name" value="GDXG_lipolytic_enzyme"/>
</dbReference>
<dbReference type="GO" id="GO:0016787">
    <property type="term" value="F:hydrolase activity"/>
    <property type="evidence" value="ECO:0007669"/>
    <property type="project" value="UniProtKB-KW"/>
</dbReference>
<evidence type="ECO:0000313" key="5">
    <source>
        <dbReference type="EMBL" id="MFC4197088.1"/>
    </source>
</evidence>
<reference evidence="6" key="1">
    <citation type="journal article" date="2019" name="Int. J. Syst. Evol. Microbiol.">
        <title>The Global Catalogue of Microorganisms (GCM) 10K type strain sequencing project: providing services to taxonomists for standard genome sequencing and annotation.</title>
        <authorList>
            <consortium name="The Broad Institute Genomics Platform"/>
            <consortium name="The Broad Institute Genome Sequencing Center for Infectious Disease"/>
            <person name="Wu L."/>
            <person name="Ma J."/>
        </authorList>
    </citation>
    <scope>NUCLEOTIDE SEQUENCE [LARGE SCALE GENOMIC DNA]</scope>
    <source>
        <strain evidence="6">CCM 8689</strain>
    </source>
</reference>
<evidence type="ECO:0000256" key="2">
    <source>
        <dbReference type="ARBA" id="ARBA00022801"/>
    </source>
</evidence>
<name>A0ABV8NMQ5_9SPHI</name>
<dbReference type="InterPro" id="IPR029058">
    <property type="entry name" value="AB_hydrolase_fold"/>
</dbReference>
<evidence type="ECO:0000259" key="4">
    <source>
        <dbReference type="Pfam" id="PF07859"/>
    </source>
</evidence>
<proteinExistence type="inferred from homology"/>
<dbReference type="PROSITE" id="PS01173">
    <property type="entry name" value="LIPASE_GDXG_HIS"/>
    <property type="match status" value="1"/>
</dbReference>
<dbReference type="Gene3D" id="3.40.50.1820">
    <property type="entry name" value="alpha/beta hydrolase"/>
    <property type="match status" value="1"/>
</dbReference>
<sequence>MKTFHKYAGTGRTLLTTLAILLLSMTAHNVYAQQDWATDEHLSPKVKDFLKLLNTGGPGLETLSPKDARQVLADAQTAFKVDMSGVAMSEKTIKSDGYTIKLNIVRPEGVKGVLPVFIFIHGGGWVLGDFPTHMRMVRDLAVLSGFEGVFVNYTRTPEAIYPQQINEIYAAIKWVAANGSQINADGKNMAVVGNSVGGNMTAVTSIMAKEQNGPKIKLQIMMWPIVDSSFDTESYKLFGRDRFLSTPTMKWMYDLYISDPAKRLDIHASPLQATTEQLTGLPPALIQVAENDILRDGGEAYGRKLEQAGVEVTTVRYNGVIHDFGLLNGMADIPQTRSLFIQAAAQLKKYLK</sequence>
<feature type="signal peptide" evidence="3">
    <location>
        <begin position="1"/>
        <end position="32"/>
    </location>
</feature>
<organism evidence="5 6">
    <name type="scientific">Pedobacter jamesrossensis</name>
    <dbReference type="NCBI Taxonomy" id="1908238"/>
    <lineage>
        <taxon>Bacteria</taxon>
        <taxon>Pseudomonadati</taxon>
        <taxon>Bacteroidota</taxon>
        <taxon>Sphingobacteriia</taxon>
        <taxon>Sphingobacteriales</taxon>
        <taxon>Sphingobacteriaceae</taxon>
        <taxon>Pedobacter</taxon>
    </lineage>
</organism>
<comment type="similarity">
    <text evidence="1">Belongs to the 'GDXG' lipolytic enzyme family.</text>
</comment>
<feature type="domain" description="Alpha/beta hydrolase fold-3" evidence="4">
    <location>
        <begin position="118"/>
        <end position="324"/>
    </location>
</feature>
<accession>A0ABV8NMQ5</accession>
<dbReference type="RefSeq" id="WP_378960462.1">
    <property type="nucleotide sequence ID" value="NZ_JBHRXC010000016.1"/>
</dbReference>
<keyword evidence="2 5" id="KW-0378">Hydrolase</keyword>
<dbReference type="InterPro" id="IPR002168">
    <property type="entry name" value="Lipase_GDXG_HIS_AS"/>
</dbReference>
<comment type="caution">
    <text evidence="5">The sequence shown here is derived from an EMBL/GenBank/DDBJ whole genome shotgun (WGS) entry which is preliminary data.</text>
</comment>
<dbReference type="EMBL" id="JBHSBY010000101">
    <property type="protein sequence ID" value="MFC4197088.1"/>
    <property type="molecule type" value="Genomic_DNA"/>
</dbReference>
<evidence type="ECO:0000256" key="3">
    <source>
        <dbReference type="SAM" id="SignalP"/>
    </source>
</evidence>
<evidence type="ECO:0000256" key="1">
    <source>
        <dbReference type="ARBA" id="ARBA00010515"/>
    </source>
</evidence>
<dbReference type="InterPro" id="IPR013094">
    <property type="entry name" value="AB_hydrolase_3"/>
</dbReference>
<dbReference type="SUPFAM" id="SSF53474">
    <property type="entry name" value="alpha/beta-Hydrolases"/>
    <property type="match status" value="1"/>
</dbReference>
<evidence type="ECO:0000313" key="6">
    <source>
        <dbReference type="Proteomes" id="UP001595792"/>
    </source>
</evidence>
<dbReference type="Pfam" id="PF07859">
    <property type="entry name" value="Abhydrolase_3"/>
    <property type="match status" value="1"/>
</dbReference>
<keyword evidence="3" id="KW-0732">Signal</keyword>
<protein>
    <submittedName>
        <fullName evidence="5">Alpha/beta hydrolase</fullName>
    </submittedName>
</protein>
<dbReference type="PANTHER" id="PTHR48081:SF8">
    <property type="entry name" value="ALPHA_BETA HYDROLASE FOLD-3 DOMAIN-CONTAINING PROTEIN-RELATED"/>
    <property type="match status" value="1"/>
</dbReference>
<feature type="chain" id="PRO_5047264029" evidence="3">
    <location>
        <begin position="33"/>
        <end position="352"/>
    </location>
</feature>
<gene>
    <name evidence="5" type="ORF">ACFOUY_10290</name>
</gene>
<keyword evidence="6" id="KW-1185">Reference proteome</keyword>